<evidence type="ECO:0000256" key="2">
    <source>
        <dbReference type="SAM" id="Phobius"/>
    </source>
</evidence>
<evidence type="ECO:0000313" key="3">
    <source>
        <dbReference type="EMBL" id="OSG90898.1"/>
    </source>
</evidence>
<organism evidence="3 4">
    <name type="scientific">Bifidobacterium adolescentis</name>
    <dbReference type="NCBI Taxonomy" id="1680"/>
    <lineage>
        <taxon>Bacteria</taxon>
        <taxon>Bacillati</taxon>
        <taxon>Actinomycetota</taxon>
        <taxon>Actinomycetes</taxon>
        <taxon>Bifidobacteriales</taxon>
        <taxon>Bifidobacteriaceae</taxon>
        <taxon>Bifidobacterium</taxon>
    </lineage>
</organism>
<evidence type="ECO:0000313" key="4">
    <source>
        <dbReference type="Proteomes" id="UP000193664"/>
    </source>
</evidence>
<comment type="caution">
    <text evidence="3">The sequence shown here is derived from an EMBL/GenBank/DDBJ whole genome shotgun (WGS) entry which is preliminary data.</text>
</comment>
<proteinExistence type="predicted"/>
<accession>A0A1X2Z907</accession>
<keyword evidence="2" id="KW-0812">Transmembrane</keyword>
<protein>
    <recommendedName>
        <fullName evidence="5">Cell surface protein</fullName>
    </recommendedName>
</protein>
<dbReference type="EMBL" id="LNKF01000014">
    <property type="protein sequence ID" value="OSG90898.1"/>
    <property type="molecule type" value="Genomic_DNA"/>
</dbReference>
<keyword evidence="2" id="KW-0472">Membrane</keyword>
<sequence>MRPWAHSRLSEWAAIHDGPMKERNEVTFKHFDFKRLAHAAVAVVAATATLALGGVTAGTAMAAPAKPHVNGDAPANGIAFANLEGGYDGWLGGFFLGNKGEQGYCFDWGLPAAIMAYATMNWVPAANSDQANRVGWILRQADTDTSMIGFTHEQKMQNTLDRAAAAVIVHDQLDKTMGKWQQARQYMNTHRSEVGHGWQELWSGVGPGGGQYIGDFTIGQVLDRADELWAQSAGHVAGTGAVPDKSYKDAQRNLTTRNIWYKDANGNYVSTDVTVRLHEGARFDAAANGMYGGTVSADGMTWTGKTQPNLGAAGLQLPFTATRDGDGQYDTTFKRVVYTYSYPTNPNGHQRMAKWGAGQSDPEMKASQAFKMQWTFQPQASTEASTHKLEVGGTPTDKVTSSVGDLLSGTGADGTTRNTWNGDTKATFKGYFFTSADQSVLTQVKRNANETPAQYLARVKAKYGEPAATAETTFTGSGQTNTVTAKTATGDDWTVPADMGGYYGTWVWTFEKAGQQPDLQNRFTGDYVAEAGVASENAVVHTEAHAASQTANATIAPNGELADRITITGLPENLGKYKPSDSLPGVGADNTKATVDVYWAGRKAGAVSNQDDDMLYQPSTKDAPADDANHKHIATYTYDLAKLIAAQKGYKSGDPLTLTVGGGANGSKTADGKTVTLKADKGTGFYAFVFRYAGCDRVTGVTSAYNDPFERVFVQDSKQVALTSHANPNRVKVGDRFHDTAKISGRYPAKYLDGAYVEFTAYEPVSGKPDMTAAKLLDAEKHPLTADQIDKLANGTEFEVSSSDVAADKAGTVNWQATLFTKDGIRLAGHEFGATDESVEVTGNGHVRSVSQKQGAVGGRMWDLIQVSNVTTGSDRGNVPAGSKVVVDVYKHQGEDGANKGQLVESKTFPVDVARLRNGSDSYWFKAEMSKTYPASGRYYWIERLVDNYGNTLDRSDYGDQDEQTDVQEYSTDTAKKWLSDDNALYSDKTVKTFDILTQTWFKDWGADAHRDTEGDETQSRGVTADGTRFQTSIWRRNGSDSSKDEKVVDGKANAMPNIDRKAAKAGRMYQKVKSETFVLSNLEPGTYYYGLKVTNDQDAANLAKYVGEKDGGLVYEAPKRVKSESFDIVRVTSSRRNAATVTGTVKHVDDILHVGGTLPKGSSYKVEAWRVENGKAVEKVSESKTHTLDHDATGDIQVNDVPAPTKAGTYQFRHYVWTPDMLGGDPDVTDAMAAIDPDATTGYKYAKRHLLADGDSDESERFEMVSIDTYVAKTNNVKTYKGKHYVDVTDGADVYDHAEITGNLPAGYRLGFTLYKEGRSEAADVAVATIPPTDLTEASKELDSATVHLTEPGTYYWVYSFSGADGQTWIDGDGSPELKELISKHRIPDETFNAVRVTTTTAKWTSKGGETVDVARIEGCLPDDATMNFELHDYQTGDKVAETGETSLAKLGYKPCGQGGDEVQTVESPKVTLPDAADHYFVESVRFGSDEFHRGNDKVSHESTRTIDATTDTSVEYTLGTAVADHADLLNIRYVGKNGGDIRDDLTGPLTASWELYRQASGDDASKDEKVADVDKDGMALESGQTEVESSPYKPDGTGLYYYVITIRDENGDVVKRGAAREPSESFRIIKAESHTDRVVSEGSKVRDRVTISGPVAEGTMVSWTLMRYGDGSADADAVVKRYDTPADGAVLVTAKQAAEAAKSKTVIDGPEFEGGKAGENYYWVFGLSSPARDGETGEPLKPKGAADTSHLAANSIAAIDAEVDGDGQEPQVDIQRFMTDRSRVEDESFNTVKVTTMASSHDATVGDKVHDTAIITGDIPNDGYCVSFEYWKRNDGDVRNDHLNDTSECVAVPAHATTVDSPERTVVEPGEHYYRERLTERGAKREVSYGEARVRDETVLVSLAKTGMAVAGAAGAMLVVAGLGVTLGLASRRRRHVGAHARV</sequence>
<evidence type="ECO:0000256" key="1">
    <source>
        <dbReference type="SAM" id="MobiDB-lite"/>
    </source>
</evidence>
<feature type="region of interest" description="Disordered" evidence="1">
    <location>
        <begin position="381"/>
        <end position="405"/>
    </location>
</feature>
<dbReference type="Proteomes" id="UP000193664">
    <property type="component" value="Unassembled WGS sequence"/>
</dbReference>
<evidence type="ECO:0008006" key="5">
    <source>
        <dbReference type="Google" id="ProtNLM"/>
    </source>
</evidence>
<name>A0A1X2Z907_BIFAD</name>
<feature type="transmembrane region" description="Helical" evidence="2">
    <location>
        <begin position="1910"/>
        <end position="1932"/>
    </location>
</feature>
<keyword evidence="2" id="KW-1133">Transmembrane helix</keyword>
<reference evidence="3 4" key="1">
    <citation type="journal article" date="2016" name="Sci. Rep.">
        <title>Evaluation of genetic diversity among strains of the human gut commensal Bifidobacterium adolescentis.</title>
        <authorList>
            <person name="Duranti S."/>
            <person name="Milani C."/>
            <person name="Lugli G.A."/>
            <person name="Mancabelli L."/>
            <person name="Turroni F."/>
            <person name="Ferrario C."/>
            <person name="Mangifesta M."/>
            <person name="Viappiani A."/>
            <person name="Sanchez B."/>
            <person name="Margolles A."/>
            <person name="van Sinderen D."/>
            <person name="Ventura M."/>
        </authorList>
    </citation>
    <scope>NUCLEOTIDE SEQUENCE [LARGE SCALE GENOMIC DNA]</scope>
    <source>
        <strain evidence="3 4">AD2-8</strain>
    </source>
</reference>
<gene>
    <name evidence="3" type="ORF">AD0028_1889</name>
</gene>